<protein>
    <submittedName>
        <fullName evidence="5">4-hydroxybenzoate polyprenyltransferase</fullName>
    </submittedName>
</protein>
<dbReference type="NCBIfam" id="NF045897">
    <property type="entry name" value="SCO3242_trans"/>
    <property type="match status" value="1"/>
</dbReference>
<proteinExistence type="predicted"/>
<evidence type="ECO:0000313" key="5">
    <source>
        <dbReference type="EMBL" id="TXK10106.1"/>
    </source>
</evidence>
<reference evidence="5 6" key="1">
    <citation type="submission" date="2019-08" db="EMBL/GenBank/DDBJ databases">
        <authorList>
            <person name="Dong K."/>
        </authorList>
    </citation>
    <scope>NUCLEOTIDE SEQUENCE [LARGE SCALE GENOMIC DNA]</scope>
    <source>
        <strain evidence="5 6">JCM14558</strain>
    </source>
</reference>
<dbReference type="InterPro" id="IPR000537">
    <property type="entry name" value="UbiA_prenyltransferase"/>
</dbReference>
<dbReference type="InterPro" id="IPR050475">
    <property type="entry name" value="Prenyltransferase_related"/>
</dbReference>
<keyword evidence="3" id="KW-1133">Transmembrane helix</keyword>
<gene>
    <name evidence="5" type="ORF">FVP77_14690</name>
</gene>
<keyword evidence="4" id="KW-0472">Membrane</keyword>
<dbReference type="PANTHER" id="PTHR42723:SF1">
    <property type="entry name" value="CHLOROPHYLL SYNTHASE, CHLOROPLASTIC"/>
    <property type="match status" value="1"/>
</dbReference>
<dbReference type="EMBL" id="VRSV01000002">
    <property type="protein sequence ID" value="TXK10106.1"/>
    <property type="molecule type" value="Genomic_DNA"/>
</dbReference>
<evidence type="ECO:0000256" key="2">
    <source>
        <dbReference type="ARBA" id="ARBA00022692"/>
    </source>
</evidence>
<dbReference type="InterPro" id="IPR044878">
    <property type="entry name" value="UbiA_sf"/>
</dbReference>
<dbReference type="GO" id="GO:0016020">
    <property type="term" value="C:membrane"/>
    <property type="evidence" value="ECO:0007669"/>
    <property type="project" value="UniProtKB-SubCell"/>
</dbReference>
<comment type="caution">
    <text evidence="5">The sequence shown here is derived from an EMBL/GenBank/DDBJ whole genome shotgun (WGS) entry which is preliminary data.</text>
</comment>
<keyword evidence="6" id="KW-1185">Reference proteome</keyword>
<dbReference type="CDD" id="cd13964">
    <property type="entry name" value="PT_UbiA_1"/>
    <property type="match status" value="1"/>
</dbReference>
<dbReference type="RefSeq" id="WP_147895304.1">
    <property type="nucleotide sequence ID" value="NZ_BAAANR010000001.1"/>
</dbReference>
<organism evidence="5 6">
    <name type="scientific">Microbacterium hatanonis</name>
    <dbReference type="NCBI Taxonomy" id="404366"/>
    <lineage>
        <taxon>Bacteria</taxon>
        <taxon>Bacillati</taxon>
        <taxon>Actinomycetota</taxon>
        <taxon>Actinomycetes</taxon>
        <taxon>Micrococcales</taxon>
        <taxon>Microbacteriaceae</taxon>
        <taxon>Microbacterium</taxon>
    </lineage>
</organism>
<dbReference type="Proteomes" id="UP000321034">
    <property type="component" value="Unassembled WGS sequence"/>
</dbReference>
<sequence length="287" mass="28490">MTGRLTDLLDLVRAPAALTVIGDTLVGATNARGSTGVSALPLSTSSACLYAAGMALNDYADAELDAVERPERPIPSGRVARDTAFKVGAGLTVAGVGLAFASRRSSGWISLALAASIWTYDLAAKPTRFGPVVMAVCRGLDVMMGAAGPGWRRAIVPAIIVAAHTASLTVIARGEVNGTTSATAGATAVASVGAAAASVVGAAPHTTAALLGGAGYLAAALPSQVAAARQPDAEHARSAARASIHAMVPLQTALVARTGAVAPTALLLAVQAAGRVLARLRSKGDVT</sequence>
<evidence type="ECO:0000313" key="6">
    <source>
        <dbReference type="Proteomes" id="UP000321034"/>
    </source>
</evidence>
<dbReference type="OrthoDB" id="2908954at2"/>
<accession>A0A5C8HYV4</accession>
<evidence type="ECO:0000256" key="4">
    <source>
        <dbReference type="ARBA" id="ARBA00023136"/>
    </source>
</evidence>
<dbReference type="Gene3D" id="1.10.357.140">
    <property type="entry name" value="UbiA prenyltransferase"/>
    <property type="match status" value="1"/>
</dbReference>
<evidence type="ECO:0000256" key="1">
    <source>
        <dbReference type="ARBA" id="ARBA00004141"/>
    </source>
</evidence>
<evidence type="ECO:0000256" key="3">
    <source>
        <dbReference type="ARBA" id="ARBA00022989"/>
    </source>
</evidence>
<keyword evidence="5" id="KW-0808">Transferase</keyword>
<dbReference type="PANTHER" id="PTHR42723">
    <property type="entry name" value="CHLOROPHYLL SYNTHASE"/>
    <property type="match status" value="1"/>
</dbReference>
<keyword evidence="2" id="KW-0812">Transmembrane</keyword>
<dbReference type="AlphaFoldDB" id="A0A5C8HYV4"/>
<name>A0A5C8HYV4_9MICO</name>
<dbReference type="Pfam" id="PF01040">
    <property type="entry name" value="UbiA"/>
    <property type="match status" value="1"/>
</dbReference>
<dbReference type="GO" id="GO:0016765">
    <property type="term" value="F:transferase activity, transferring alkyl or aryl (other than methyl) groups"/>
    <property type="evidence" value="ECO:0007669"/>
    <property type="project" value="InterPro"/>
</dbReference>
<comment type="subcellular location">
    <subcellularLocation>
        <location evidence="1">Membrane</location>
        <topology evidence="1">Multi-pass membrane protein</topology>
    </subcellularLocation>
</comment>